<organism evidence="1 2">
    <name type="scientific">Phaeocystidibacter luteus</name>
    <dbReference type="NCBI Taxonomy" id="911197"/>
    <lineage>
        <taxon>Bacteria</taxon>
        <taxon>Pseudomonadati</taxon>
        <taxon>Bacteroidota</taxon>
        <taxon>Flavobacteriia</taxon>
        <taxon>Flavobacteriales</taxon>
        <taxon>Phaeocystidibacteraceae</taxon>
        <taxon>Phaeocystidibacter</taxon>
    </lineage>
</organism>
<dbReference type="RefSeq" id="WP_151667280.1">
    <property type="nucleotide sequence ID" value="NZ_WBVO01000005.1"/>
</dbReference>
<keyword evidence="2" id="KW-1185">Reference proteome</keyword>
<evidence type="ECO:0000313" key="1">
    <source>
        <dbReference type="EMBL" id="KAB2810136.1"/>
    </source>
</evidence>
<dbReference type="SUPFAM" id="SSF52540">
    <property type="entry name" value="P-loop containing nucleoside triphosphate hydrolases"/>
    <property type="match status" value="1"/>
</dbReference>
<evidence type="ECO:0000313" key="2">
    <source>
        <dbReference type="Proteomes" id="UP000468650"/>
    </source>
</evidence>
<protein>
    <submittedName>
        <fullName evidence="1">DNA polymerase III subunit delta</fullName>
    </submittedName>
</protein>
<dbReference type="Proteomes" id="UP000468650">
    <property type="component" value="Unassembled WGS sequence"/>
</dbReference>
<dbReference type="GO" id="GO:0006261">
    <property type="term" value="P:DNA-templated DNA replication"/>
    <property type="evidence" value="ECO:0007669"/>
    <property type="project" value="TreeGrafter"/>
</dbReference>
<dbReference type="InterPro" id="IPR050238">
    <property type="entry name" value="DNA_Rep/Repair_Clamp_Loader"/>
</dbReference>
<proteinExistence type="predicted"/>
<dbReference type="Pfam" id="PF13177">
    <property type="entry name" value="DNA_pol3_delta2"/>
    <property type="match status" value="1"/>
</dbReference>
<dbReference type="OrthoDB" id="9811073at2"/>
<gene>
    <name evidence="1" type="ORF">F8C67_07830</name>
</gene>
<comment type="caution">
    <text evidence="1">The sequence shown here is derived from an EMBL/GenBank/DDBJ whole genome shotgun (WGS) entry which is preliminary data.</text>
</comment>
<reference evidence="1 2" key="1">
    <citation type="submission" date="2019-09" db="EMBL/GenBank/DDBJ databases">
        <title>Genomes of family Cryomorphaceae.</title>
        <authorList>
            <person name="Bowman J.P."/>
        </authorList>
    </citation>
    <scope>NUCLEOTIDE SEQUENCE [LARGE SCALE GENOMIC DNA]</scope>
    <source>
        <strain evidence="1 2">LMG 25704</strain>
    </source>
</reference>
<dbReference type="InterPro" id="IPR027417">
    <property type="entry name" value="P-loop_NTPase"/>
</dbReference>
<dbReference type="AlphaFoldDB" id="A0A6N6RIK5"/>
<dbReference type="PANTHER" id="PTHR11669">
    <property type="entry name" value="REPLICATION FACTOR C / DNA POLYMERASE III GAMMA-TAU SUBUNIT"/>
    <property type="match status" value="1"/>
</dbReference>
<name>A0A6N6RIK5_9FLAO</name>
<dbReference type="EMBL" id="WBVO01000005">
    <property type="protein sequence ID" value="KAB2810136.1"/>
    <property type="molecule type" value="Genomic_DNA"/>
</dbReference>
<sequence length="376" mass="41987">MLFSSIPGQSKLAEKLKSNIRNKKVPHAQLFVGAEGSCALAMAIAYAQYALCKNPGEEACGVCPACKQAENMQHPDIHFAFPVAKTKDSSDKPVSEEFLAQWRSLLEVNPFPLYIEWLSHIGVENKQAQLSVYQANKISSALQLKSYSGGLKVLILWMPEKLNTAAANKLLKLIEEPEGQTAILMVTHHEENVLGTIRSRCQAVNVPPVERDELIQFIDNQSNSNTPSAVVASLSQGEPGQALHILKDPQWIQEDVERFTQWVRVSFQRKVAGMLEWSESAAGLGRERLKSFLHFALDGFEQALTFNYGAHQTNPFEVSGSDFKFDKFAPFVHAQNIISIQEDINRAIYEIERNLNPKIVLLDLTFQVAKSLNVKP</sequence>
<accession>A0A6N6RIK5</accession>
<dbReference type="Gene3D" id="3.40.50.300">
    <property type="entry name" value="P-loop containing nucleotide triphosphate hydrolases"/>
    <property type="match status" value="1"/>
</dbReference>
<dbReference type="PANTHER" id="PTHR11669:SF8">
    <property type="entry name" value="DNA POLYMERASE III SUBUNIT DELTA"/>
    <property type="match status" value="1"/>
</dbReference>